<dbReference type="AlphaFoldDB" id="A0A9D1IPR5"/>
<name>A0A9D1IPR5_9FIRM</name>
<accession>A0A9D1IPR5</accession>
<evidence type="ECO:0000313" key="3">
    <source>
        <dbReference type="Proteomes" id="UP000824074"/>
    </source>
</evidence>
<reference evidence="2" key="1">
    <citation type="submission" date="2020-10" db="EMBL/GenBank/DDBJ databases">
        <authorList>
            <person name="Gilroy R."/>
        </authorList>
    </citation>
    <scope>NUCLEOTIDE SEQUENCE</scope>
    <source>
        <strain evidence="2">CHK193-30670</strain>
    </source>
</reference>
<keyword evidence="1" id="KW-0812">Transmembrane</keyword>
<evidence type="ECO:0000256" key="1">
    <source>
        <dbReference type="SAM" id="Phobius"/>
    </source>
</evidence>
<keyword evidence="1" id="KW-1133">Transmembrane helix</keyword>
<protein>
    <submittedName>
        <fullName evidence="2">Uncharacterized protein</fullName>
    </submittedName>
</protein>
<dbReference type="Proteomes" id="UP000824074">
    <property type="component" value="Unassembled WGS sequence"/>
</dbReference>
<sequence length="105" mass="12392">MAYVDLVVLIVLLVFVIIYSKRFQTYMFGFGMIDILFRILNLINGFIPIKEVRTFISTYIPESIPSVINSYTTGVFNTVLIWVYIVIMAIFLYFVVRIFIKRKKF</sequence>
<organism evidence="2 3">
    <name type="scientific">Candidatus Aphodocola excrementigallinarum</name>
    <dbReference type="NCBI Taxonomy" id="2840670"/>
    <lineage>
        <taxon>Bacteria</taxon>
        <taxon>Bacillati</taxon>
        <taxon>Bacillota</taxon>
        <taxon>Bacilli</taxon>
        <taxon>Candidatus Aphodocola</taxon>
    </lineage>
</organism>
<feature type="transmembrane region" description="Helical" evidence="1">
    <location>
        <begin position="6"/>
        <end position="23"/>
    </location>
</feature>
<keyword evidence="1" id="KW-0472">Membrane</keyword>
<comment type="caution">
    <text evidence="2">The sequence shown here is derived from an EMBL/GenBank/DDBJ whole genome shotgun (WGS) entry which is preliminary data.</text>
</comment>
<reference evidence="2" key="2">
    <citation type="journal article" date="2021" name="PeerJ">
        <title>Extensive microbial diversity within the chicken gut microbiome revealed by metagenomics and culture.</title>
        <authorList>
            <person name="Gilroy R."/>
            <person name="Ravi A."/>
            <person name="Getino M."/>
            <person name="Pursley I."/>
            <person name="Horton D.L."/>
            <person name="Alikhan N.F."/>
            <person name="Baker D."/>
            <person name="Gharbi K."/>
            <person name="Hall N."/>
            <person name="Watson M."/>
            <person name="Adriaenssens E.M."/>
            <person name="Foster-Nyarko E."/>
            <person name="Jarju S."/>
            <person name="Secka A."/>
            <person name="Antonio M."/>
            <person name="Oren A."/>
            <person name="Chaudhuri R.R."/>
            <person name="La Ragione R."/>
            <person name="Hildebrand F."/>
            <person name="Pallen M.J."/>
        </authorList>
    </citation>
    <scope>NUCLEOTIDE SEQUENCE</scope>
    <source>
        <strain evidence="2">CHK193-30670</strain>
    </source>
</reference>
<feature type="transmembrane region" description="Helical" evidence="1">
    <location>
        <begin position="30"/>
        <end position="49"/>
    </location>
</feature>
<proteinExistence type="predicted"/>
<dbReference type="EMBL" id="DVMT01000060">
    <property type="protein sequence ID" value="HIU40830.1"/>
    <property type="molecule type" value="Genomic_DNA"/>
</dbReference>
<feature type="transmembrane region" description="Helical" evidence="1">
    <location>
        <begin position="79"/>
        <end position="100"/>
    </location>
</feature>
<gene>
    <name evidence="2" type="ORF">IAB68_06010</name>
</gene>
<evidence type="ECO:0000313" key="2">
    <source>
        <dbReference type="EMBL" id="HIU40830.1"/>
    </source>
</evidence>